<name>A0A504JK92_9FLAO</name>
<dbReference type="InterPro" id="IPR036291">
    <property type="entry name" value="NAD(P)-bd_dom_sf"/>
</dbReference>
<protein>
    <submittedName>
        <fullName evidence="3">NAD-dependent epimerase/dehydratase family protein</fullName>
    </submittedName>
</protein>
<comment type="caution">
    <text evidence="3">The sequence shown here is derived from an EMBL/GenBank/DDBJ whole genome shotgun (WGS) entry which is preliminary data.</text>
</comment>
<evidence type="ECO:0000313" key="4">
    <source>
        <dbReference type="Proteomes" id="UP000315540"/>
    </source>
</evidence>
<dbReference type="EMBL" id="VFWZ01000002">
    <property type="protein sequence ID" value="TPN86931.1"/>
    <property type="molecule type" value="Genomic_DNA"/>
</dbReference>
<gene>
    <name evidence="3" type="ORF">FHK87_04830</name>
</gene>
<dbReference type="PRINTS" id="PR01713">
    <property type="entry name" value="NUCEPIMERASE"/>
</dbReference>
<evidence type="ECO:0000256" key="1">
    <source>
        <dbReference type="ARBA" id="ARBA00007637"/>
    </source>
</evidence>
<dbReference type="RefSeq" id="WP_140590682.1">
    <property type="nucleotide sequence ID" value="NZ_VFWZ01000002.1"/>
</dbReference>
<feature type="domain" description="NAD-dependent epimerase/dehydratase" evidence="2">
    <location>
        <begin position="3"/>
        <end position="241"/>
    </location>
</feature>
<sequence>MKVLITGIAGFIGSHVAEKLNSLGHNVIGIDNFSDYYSVSLKKKNAETLSNQGIKVISLDLCIDNIAQALPSDIDYIFHFAAQPGISKHSTFEDYLTNNIYATKNLLNYILRYTIPKMFVNIGTSSIYGLHATCAEHEDPKPISNYGVTKLAAEQLVLSKARLGELKACSLRLYSVYGSRERPDKLFTKLIDAGMHNRKFPLYEGSLNHLRSFTHITDIVNGIISVMGKEKVCNKEVFNIGTEAEYSTKEGIETVEKLLNTHIDFDILPPRLGDQKRTNANINKARKLLGYDPKISLEEGLKEQIAWYKKSILLFKNS</sequence>
<dbReference type="AlphaFoldDB" id="A0A504JK92"/>
<accession>A0A504JK92</accession>
<dbReference type="InterPro" id="IPR001509">
    <property type="entry name" value="Epimerase_deHydtase"/>
</dbReference>
<evidence type="ECO:0000259" key="2">
    <source>
        <dbReference type="Pfam" id="PF01370"/>
    </source>
</evidence>
<dbReference type="OrthoDB" id="9801785at2"/>
<evidence type="ECO:0000313" key="3">
    <source>
        <dbReference type="EMBL" id="TPN86931.1"/>
    </source>
</evidence>
<dbReference type="PANTHER" id="PTHR43000">
    <property type="entry name" value="DTDP-D-GLUCOSE 4,6-DEHYDRATASE-RELATED"/>
    <property type="match status" value="1"/>
</dbReference>
<dbReference type="Gene3D" id="3.40.50.720">
    <property type="entry name" value="NAD(P)-binding Rossmann-like Domain"/>
    <property type="match status" value="1"/>
</dbReference>
<dbReference type="Pfam" id="PF01370">
    <property type="entry name" value="Epimerase"/>
    <property type="match status" value="1"/>
</dbReference>
<proteinExistence type="inferred from homology"/>
<dbReference type="SUPFAM" id="SSF51735">
    <property type="entry name" value="NAD(P)-binding Rossmann-fold domains"/>
    <property type="match status" value="1"/>
</dbReference>
<reference evidence="3 4" key="1">
    <citation type="submission" date="2019-06" db="EMBL/GenBank/DDBJ databases">
        <authorList>
            <person name="Meng X."/>
        </authorList>
    </citation>
    <scope>NUCLEOTIDE SEQUENCE [LARGE SCALE GENOMIC DNA]</scope>
    <source>
        <strain evidence="3 4">M625</strain>
    </source>
</reference>
<keyword evidence="4" id="KW-1185">Reference proteome</keyword>
<comment type="similarity">
    <text evidence="1">Belongs to the NAD(P)-dependent epimerase/dehydratase family.</text>
</comment>
<dbReference type="Proteomes" id="UP000315540">
    <property type="component" value="Unassembled WGS sequence"/>
</dbReference>
<organism evidence="3 4">
    <name type="scientific">Aquimarina algicola</name>
    <dbReference type="NCBI Taxonomy" id="2589995"/>
    <lineage>
        <taxon>Bacteria</taxon>
        <taxon>Pseudomonadati</taxon>
        <taxon>Bacteroidota</taxon>
        <taxon>Flavobacteriia</taxon>
        <taxon>Flavobacteriales</taxon>
        <taxon>Flavobacteriaceae</taxon>
        <taxon>Aquimarina</taxon>
    </lineage>
</organism>